<evidence type="ECO:0000256" key="3">
    <source>
        <dbReference type="ARBA" id="ARBA00026073"/>
    </source>
</evidence>
<dbReference type="GO" id="GO:0008408">
    <property type="term" value="F:3'-5' exonuclease activity"/>
    <property type="evidence" value="ECO:0007669"/>
    <property type="project" value="TreeGrafter"/>
</dbReference>
<evidence type="ECO:0000256" key="1">
    <source>
        <dbReference type="ARBA" id="ARBA00012417"/>
    </source>
</evidence>
<dbReference type="CDD" id="cd06127">
    <property type="entry name" value="DEDDh"/>
    <property type="match status" value="1"/>
</dbReference>
<evidence type="ECO:0000313" key="8">
    <source>
        <dbReference type="Proteomes" id="UP000023430"/>
    </source>
</evidence>
<dbReference type="FunFam" id="3.30.420.10:FF:000045">
    <property type="entry name" value="3'-5' exonuclease DinG"/>
    <property type="match status" value="1"/>
</dbReference>
<dbReference type="InterPro" id="IPR012337">
    <property type="entry name" value="RNaseH-like_sf"/>
</dbReference>
<dbReference type="AlphaFoldDB" id="X7F659"/>
<evidence type="ECO:0000259" key="6">
    <source>
        <dbReference type="SMART" id="SM00479"/>
    </source>
</evidence>
<feature type="transmembrane region" description="Helical" evidence="5">
    <location>
        <begin position="41"/>
        <end position="63"/>
    </location>
</feature>
<keyword evidence="5" id="KW-0472">Membrane</keyword>
<dbReference type="SMART" id="SM00479">
    <property type="entry name" value="EXOIII"/>
    <property type="match status" value="1"/>
</dbReference>
<comment type="function">
    <text evidence="2">DNA polymerase III is a complex, multichain enzyme responsible for most of the replicative synthesis in bacteria. The epsilon subunit contain the editing function and is a proofreading 3'-5' exonuclease.</text>
</comment>
<dbReference type="InterPro" id="IPR013520">
    <property type="entry name" value="Ribonucl_H"/>
</dbReference>
<dbReference type="InterPro" id="IPR036397">
    <property type="entry name" value="RNaseH_sf"/>
</dbReference>
<dbReference type="eggNOG" id="COG2176">
    <property type="taxonomic scope" value="Bacteria"/>
</dbReference>
<dbReference type="PANTHER" id="PTHR30231">
    <property type="entry name" value="DNA POLYMERASE III SUBUNIT EPSILON"/>
    <property type="match status" value="1"/>
</dbReference>
<keyword evidence="7" id="KW-0269">Exonuclease</keyword>
<gene>
    <name evidence="7" type="ORF">RISW2_13360</name>
</gene>
<dbReference type="OrthoDB" id="9804290at2"/>
<dbReference type="EMBL" id="JAME01000031">
    <property type="protein sequence ID" value="ETX27514.1"/>
    <property type="molecule type" value="Genomic_DNA"/>
</dbReference>
<comment type="caution">
    <text evidence="7">The sequence shown here is derived from an EMBL/GenBank/DDBJ whole genome shotgun (WGS) entry which is preliminary data.</text>
</comment>
<evidence type="ECO:0000256" key="2">
    <source>
        <dbReference type="ARBA" id="ARBA00025483"/>
    </source>
</evidence>
<feature type="domain" description="Exonuclease" evidence="6">
    <location>
        <begin position="271"/>
        <end position="440"/>
    </location>
</feature>
<evidence type="ECO:0000313" key="7">
    <source>
        <dbReference type="EMBL" id="ETX27514.1"/>
    </source>
</evidence>
<comment type="subunit">
    <text evidence="3">DNA polymerase III contains a core (composed of alpha, epsilon and theta chains) that associates with a tau subunit. This core dimerizes to form the POLIII' complex. PolIII' associates with the gamma complex (composed of gamma, delta, delta', psi and chi chains) and with the beta chain to form the complete DNA polymerase III complex.</text>
</comment>
<dbReference type="PATRIC" id="fig|1449351.3.peg.3546"/>
<protein>
    <recommendedName>
        <fullName evidence="1">DNA-directed DNA polymerase</fullName>
        <ecNumber evidence="1">2.7.7.7</ecNumber>
    </recommendedName>
</protein>
<organism evidence="7 8">
    <name type="scientific">Roseivivax isoporae LMG 25204</name>
    <dbReference type="NCBI Taxonomy" id="1449351"/>
    <lineage>
        <taxon>Bacteria</taxon>
        <taxon>Pseudomonadati</taxon>
        <taxon>Pseudomonadota</taxon>
        <taxon>Alphaproteobacteria</taxon>
        <taxon>Rhodobacterales</taxon>
        <taxon>Roseobacteraceae</taxon>
        <taxon>Roseivivax</taxon>
    </lineage>
</organism>
<dbReference type="GO" id="GO:0003887">
    <property type="term" value="F:DNA-directed DNA polymerase activity"/>
    <property type="evidence" value="ECO:0007669"/>
    <property type="project" value="UniProtKB-EC"/>
</dbReference>
<dbReference type="EC" id="2.7.7.7" evidence="1"/>
<name>X7F659_9RHOB</name>
<accession>X7F659</accession>
<dbReference type="PANTHER" id="PTHR30231:SF41">
    <property type="entry name" value="DNA POLYMERASE III SUBUNIT EPSILON"/>
    <property type="match status" value="1"/>
</dbReference>
<comment type="catalytic activity">
    <reaction evidence="4">
        <text>DNA(n) + a 2'-deoxyribonucleoside 5'-triphosphate = DNA(n+1) + diphosphate</text>
        <dbReference type="Rhea" id="RHEA:22508"/>
        <dbReference type="Rhea" id="RHEA-COMP:17339"/>
        <dbReference type="Rhea" id="RHEA-COMP:17340"/>
        <dbReference type="ChEBI" id="CHEBI:33019"/>
        <dbReference type="ChEBI" id="CHEBI:61560"/>
        <dbReference type="ChEBI" id="CHEBI:173112"/>
        <dbReference type="EC" id="2.7.7.7"/>
    </reaction>
</comment>
<dbReference type="GO" id="GO:0005829">
    <property type="term" value="C:cytosol"/>
    <property type="evidence" value="ECO:0007669"/>
    <property type="project" value="TreeGrafter"/>
</dbReference>
<sequence>MRMPGSLRLRVLVFFAILALGLLAAVGAALAIGARQAEGGFLLAFVVAGFATLGLVTLFWFLFDQHVARPVDRIAADLRVRAHAGGDVAPDWSAARYLGDLAPAADAVSRALGDRALATAEAVAAETHRLTAERERLTALLTEIPVATLLVNAANRIVLYDGQAAELLGQIGTPRLDAEVTEYFDAGCVRKALKKMQSTGLEVDFEATGADGAQRYAIRMKPMAGGGYLLVIDAAEARLAPDAARPIVYDFDLMTAPPPRELSDTPLSALRFCVLDTETTGLLPHRDEIVQIGALRVVNGRIVPGERFETMVDPGRPIPEAATRVHRVSDRMVAGAPDIVTAGRRLHAFARDAVIVAHNAPFDMAFLRRHAGAMDVAWDHPILDTVLLSAVLFGTTDTHTLDALCARLGVAVPERLRHTAMGDAQATAEALLRMLPMLEARGIRTFGALVAETRKHGRLLADMN</sequence>
<keyword evidence="7" id="KW-0378">Hydrolase</keyword>
<dbReference type="SUPFAM" id="SSF53098">
    <property type="entry name" value="Ribonuclease H-like"/>
    <property type="match status" value="1"/>
</dbReference>
<dbReference type="InterPro" id="IPR006054">
    <property type="entry name" value="DnaQ"/>
</dbReference>
<dbReference type="GO" id="GO:0045004">
    <property type="term" value="P:DNA replication proofreading"/>
    <property type="evidence" value="ECO:0007669"/>
    <property type="project" value="TreeGrafter"/>
</dbReference>
<proteinExistence type="predicted"/>
<dbReference type="NCBIfam" id="TIGR00573">
    <property type="entry name" value="dnaq"/>
    <property type="match status" value="1"/>
</dbReference>
<evidence type="ECO:0000256" key="4">
    <source>
        <dbReference type="ARBA" id="ARBA00049244"/>
    </source>
</evidence>
<dbReference type="GO" id="GO:0003677">
    <property type="term" value="F:DNA binding"/>
    <property type="evidence" value="ECO:0007669"/>
    <property type="project" value="InterPro"/>
</dbReference>
<dbReference type="Gene3D" id="3.30.420.10">
    <property type="entry name" value="Ribonuclease H-like superfamily/Ribonuclease H"/>
    <property type="match status" value="1"/>
</dbReference>
<dbReference type="STRING" id="1449351.RISW2_13360"/>
<keyword evidence="5" id="KW-0812">Transmembrane</keyword>
<reference evidence="7 8" key="1">
    <citation type="submission" date="2014-01" db="EMBL/GenBank/DDBJ databases">
        <title>Roseivivax isoporae LMG 25204 Genome Sequencing.</title>
        <authorList>
            <person name="Lai Q."/>
            <person name="Li G."/>
            <person name="Shao Z."/>
        </authorList>
    </citation>
    <scope>NUCLEOTIDE SEQUENCE [LARGE SCALE GENOMIC DNA]</scope>
    <source>
        <strain evidence="7 8">LMG 25204</strain>
    </source>
</reference>
<dbReference type="Pfam" id="PF00929">
    <property type="entry name" value="RNase_T"/>
    <property type="match status" value="1"/>
</dbReference>
<keyword evidence="5" id="KW-1133">Transmembrane helix</keyword>
<dbReference type="Proteomes" id="UP000023430">
    <property type="component" value="Unassembled WGS sequence"/>
</dbReference>
<keyword evidence="8" id="KW-1185">Reference proteome</keyword>
<keyword evidence="7" id="KW-0540">Nuclease</keyword>
<evidence type="ECO:0000256" key="5">
    <source>
        <dbReference type="SAM" id="Phobius"/>
    </source>
</evidence>